<evidence type="ECO:0000313" key="3">
    <source>
        <dbReference type="EMBL" id="KAF4471702.1"/>
    </source>
</evidence>
<dbReference type="SUPFAM" id="SSF51197">
    <property type="entry name" value="Clavaminate synthase-like"/>
    <property type="match status" value="1"/>
</dbReference>
<dbReference type="InterPro" id="IPR003347">
    <property type="entry name" value="JmjC_dom"/>
</dbReference>
<feature type="compositionally biased region" description="Polar residues" evidence="1">
    <location>
        <begin position="151"/>
        <end position="163"/>
    </location>
</feature>
<dbReference type="SMART" id="SM00558">
    <property type="entry name" value="JmjC"/>
    <property type="match status" value="1"/>
</dbReference>
<evidence type="ECO:0000256" key="1">
    <source>
        <dbReference type="SAM" id="MobiDB-lite"/>
    </source>
</evidence>
<protein>
    <submittedName>
        <fullName evidence="3">Domain-containing histone demethylation 3D</fullName>
    </submittedName>
</protein>
<comment type="caution">
    <text evidence="3">The sequence shown here is derived from an EMBL/GenBank/DDBJ whole genome shotgun (WGS) entry which is preliminary data.</text>
</comment>
<keyword evidence="4" id="KW-1185">Reference proteome</keyword>
<feature type="domain" description="JmjC" evidence="2">
    <location>
        <begin position="316"/>
        <end position="470"/>
    </location>
</feature>
<dbReference type="Proteomes" id="UP000554235">
    <property type="component" value="Unassembled WGS sequence"/>
</dbReference>
<feature type="compositionally biased region" description="Polar residues" evidence="1">
    <location>
        <begin position="124"/>
        <end position="135"/>
    </location>
</feature>
<dbReference type="Gene3D" id="2.60.120.650">
    <property type="entry name" value="Cupin"/>
    <property type="match status" value="1"/>
</dbReference>
<feature type="region of interest" description="Disordered" evidence="1">
    <location>
        <begin position="80"/>
        <end position="193"/>
    </location>
</feature>
<gene>
    <name evidence="3" type="ORF">FALBO_1371</name>
</gene>
<reference evidence="3 4" key="1">
    <citation type="submission" date="2020-01" db="EMBL/GenBank/DDBJ databases">
        <title>Identification and distribution of gene clusters putatively required for synthesis of sphingolipid metabolism inhibitors in phylogenetically diverse species of the filamentous fungus Fusarium.</title>
        <authorList>
            <person name="Kim H.-S."/>
            <person name="Busman M."/>
            <person name="Brown D.W."/>
            <person name="Divon H."/>
            <person name="Uhlig S."/>
            <person name="Proctor R.H."/>
        </authorList>
    </citation>
    <scope>NUCLEOTIDE SEQUENCE [LARGE SCALE GENOMIC DNA]</scope>
    <source>
        <strain evidence="3 4">NRRL 20459</strain>
    </source>
</reference>
<dbReference type="AlphaFoldDB" id="A0A8H4LQ98"/>
<dbReference type="OrthoDB" id="5153694at2759"/>
<feature type="compositionally biased region" description="Low complexity" evidence="1">
    <location>
        <begin position="164"/>
        <end position="178"/>
    </location>
</feature>
<feature type="compositionally biased region" description="Polar residues" evidence="1">
    <location>
        <begin position="179"/>
        <end position="193"/>
    </location>
</feature>
<feature type="compositionally biased region" description="Basic and acidic residues" evidence="1">
    <location>
        <begin position="41"/>
        <end position="64"/>
    </location>
</feature>
<evidence type="ECO:0000313" key="4">
    <source>
        <dbReference type="Proteomes" id="UP000554235"/>
    </source>
</evidence>
<sequence>MDNPSSSSVRDELNGIKATLALILESLQPDGPHGSNGLSDGAERRTTRSSARDRGPKEPPDSKVLMEKLGEIMAEFKNLEARIDKMDQQQAANPPKAPIRTPLPNSPGDKTTSSPSPAEIASRPNANEGTHQSAQPRVPPAREDEGMSAPDQPQESQAGGESTSPPADSASPPAHQASTETSSANATPDSTGFTLTRRQLGKRMPETFFKLSQTPGFANKVRLPWITDGAFDVDIKEVLEPEKEPDVKCNIFRRRQDGGINVFRDDPETGREFGWPKFEPEEVPTVEQAVERLEAFIKNPDQEVSYYCGVMKTSVYDNCPLYPGKELAEAKGLTHANETYTHLGEKNSATPMHFEDARLGSVNVGLRGIKLFILIKPTHTEKFEEWVRSNWDCKPCPQFVRHLNMLFGPKQLKCAGIEADYVLQKPGDAIYTRRGQYHQVQNMTDSWAISINTQDPGTKPCFYDSDNPLEVCNECGFKGLYGKEGFYVKWVDSDVAAPAWKRKAVEHGGGRPKKTTRTHTAATAELSKLLKKILEADPQCNIPEVDENNTQQLDVLYRVAAIRSSHAMKQLMSLVAEWRGSYDHNATLDSNDGTDVIERHVISLKKSLHKSRLSKFMVRLAQMSIANEIDTNKGTGTLRASTTQLEAIAEKHGICKSAIDQHLQEGRNWRGVCGGLEGLLPLILLDSYNPFHITKKEWQALRGKSAFHDLLNDEYVQCICAAGKVFQDIVMFGSRKVFWWENEELDLGAHNRALLISKTLGAD</sequence>
<organism evidence="3 4">
    <name type="scientific">Fusarium albosuccineum</name>
    <dbReference type="NCBI Taxonomy" id="1237068"/>
    <lineage>
        <taxon>Eukaryota</taxon>
        <taxon>Fungi</taxon>
        <taxon>Dikarya</taxon>
        <taxon>Ascomycota</taxon>
        <taxon>Pezizomycotina</taxon>
        <taxon>Sordariomycetes</taxon>
        <taxon>Hypocreomycetidae</taxon>
        <taxon>Hypocreales</taxon>
        <taxon>Nectriaceae</taxon>
        <taxon>Fusarium</taxon>
        <taxon>Fusarium decemcellulare species complex</taxon>
    </lineage>
</organism>
<dbReference type="PROSITE" id="PS51184">
    <property type="entry name" value="JMJC"/>
    <property type="match status" value="1"/>
</dbReference>
<name>A0A8H4LQ98_9HYPO</name>
<proteinExistence type="predicted"/>
<accession>A0A8H4LQ98</accession>
<feature type="region of interest" description="Disordered" evidence="1">
    <location>
        <begin position="27"/>
        <end position="64"/>
    </location>
</feature>
<evidence type="ECO:0000259" key="2">
    <source>
        <dbReference type="PROSITE" id="PS51184"/>
    </source>
</evidence>
<dbReference type="Pfam" id="PF02373">
    <property type="entry name" value="JmjC"/>
    <property type="match status" value="1"/>
</dbReference>
<dbReference type="EMBL" id="JAADYS010000175">
    <property type="protein sequence ID" value="KAF4471702.1"/>
    <property type="molecule type" value="Genomic_DNA"/>
</dbReference>